<dbReference type="SUPFAM" id="SSF57850">
    <property type="entry name" value="RING/U-box"/>
    <property type="match status" value="3"/>
</dbReference>
<keyword evidence="11" id="KW-0677">Repeat</keyword>
<evidence type="ECO:0000256" key="23">
    <source>
        <dbReference type="ARBA" id="ARBA00078867"/>
    </source>
</evidence>
<dbReference type="GO" id="GO:0061630">
    <property type="term" value="F:ubiquitin protein ligase activity"/>
    <property type="evidence" value="ECO:0007669"/>
    <property type="project" value="UniProtKB-EC"/>
</dbReference>
<dbReference type="CDD" id="cd20352">
    <property type="entry name" value="Rcat_RBR_RNF144"/>
    <property type="match status" value="1"/>
</dbReference>
<dbReference type="PROSITE" id="PS51873">
    <property type="entry name" value="TRIAD"/>
    <property type="match status" value="1"/>
</dbReference>
<protein>
    <recommendedName>
        <fullName evidence="22">E3 ubiquitin-protein ligase RNF144B</fullName>
        <ecNumber evidence="5">2.3.2.31</ecNumber>
    </recommendedName>
    <alternativeName>
        <fullName evidence="23">RING finger protein 144B</fullName>
    </alternativeName>
</protein>
<evidence type="ECO:0000256" key="9">
    <source>
        <dbReference type="ARBA" id="ARBA00022703"/>
    </source>
</evidence>
<name>A0A812BM79_ACAPH</name>
<dbReference type="InterPro" id="IPR013083">
    <property type="entry name" value="Znf_RING/FYVE/PHD"/>
</dbReference>
<keyword evidence="13" id="KW-0833">Ubl conjugation pathway</keyword>
<evidence type="ECO:0000256" key="15">
    <source>
        <dbReference type="ARBA" id="ARBA00022843"/>
    </source>
</evidence>
<dbReference type="SMART" id="SM00647">
    <property type="entry name" value="IBR"/>
    <property type="match status" value="2"/>
</dbReference>
<dbReference type="AlphaFoldDB" id="A0A812BM79"/>
<dbReference type="GO" id="GO:0008270">
    <property type="term" value="F:zinc ion binding"/>
    <property type="evidence" value="ECO:0007669"/>
    <property type="project" value="UniProtKB-KW"/>
</dbReference>
<keyword evidence="10" id="KW-0479">Metal-binding</keyword>
<keyword evidence="6" id="KW-0963">Cytoplasm</keyword>
<dbReference type="Pfam" id="PF22191">
    <property type="entry name" value="IBR_1"/>
    <property type="match status" value="1"/>
</dbReference>
<comment type="caution">
    <text evidence="26">The sequence shown here is derived from an EMBL/GenBank/DDBJ whole genome shotgun (WGS) entry which is preliminary data.</text>
</comment>
<comment type="catalytic activity">
    <reaction evidence="1">
        <text>[E2 ubiquitin-conjugating enzyme]-S-ubiquitinyl-L-cysteine + [acceptor protein]-L-lysine = [E2 ubiquitin-conjugating enzyme]-L-cysteine + [acceptor protein]-N(6)-ubiquitinyl-L-lysine.</text>
        <dbReference type="EC" id="2.3.2.31"/>
    </reaction>
</comment>
<proteinExistence type="inferred from homology"/>
<dbReference type="InterPro" id="IPR031127">
    <property type="entry name" value="E3_UB_ligase_RBR"/>
</dbReference>
<dbReference type="EMBL" id="CAHIKZ030000857">
    <property type="protein sequence ID" value="CAE1242001.1"/>
    <property type="molecule type" value="Genomic_DNA"/>
</dbReference>
<dbReference type="InterPro" id="IPR002867">
    <property type="entry name" value="IBR_dom"/>
</dbReference>
<evidence type="ECO:0000256" key="24">
    <source>
        <dbReference type="SAM" id="Phobius"/>
    </source>
</evidence>
<keyword evidence="8 24" id="KW-0812">Transmembrane</keyword>
<evidence type="ECO:0000256" key="2">
    <source>
        <dbReference type="ARBA" id="ARBA00004304"/>
    </source>
</evidence>
<comment type="function">
    <text evidence="20">E3 ubiquitin-protein ligase which accepts ubiquitin from E2 ubiquitin-conjugating enzymes UBE2L3 and UBE2L6 in the form of a thioester and then directly transfers the ubiquitin to targeted substrates such as LCMT2, thereby promoting their degradation. Induces apoptosis via a p53/TP53-dependent but caspase-independent mechanism. Plays a crucial role in maintaining the genomic stability by controlling the degradation of multiple proteins involved in mitotic progression and DNA damage. Regulates epithelial homeostasis by mediating degradation of CDKN1A and isoform 2 of TP63. Plays a regulatory role in innate immunity by negatively regulating IRF3 activation and IFN-beta production. Mechanistically, inhibits TBK1 phosphorylation and 'Lys-63'-linked polyubiquitination independently of its E3 ligase activity. Alternatively, promotes 'Lys-27' and 'Lys-33'-linked ubiquitination of IFIH1/MDA5, promoting selective autophagic degradation of IFIH1/MDA5 to inhibit antiviral response.</text>
</comment>
<evidence type="ECO:0000256" key="7">
    <source>
        <dbReference type="ARBA" id="ARBA00022679"/>
    </source>
</evidence>
<dbReference type="Pfam" id="PF01485">
    <property type="entry name" value="IBR"/>
    <property type="match status" value="1"/>
</dbReference>
<dbReference type="GO" id="GO:0016567">
    <property type="term" value="P:protein ubiquitination"/>
    <property type="evidence" value="ECO:0007669"/>
    <property type="project" value="InterPro"/>
</dbReference>
<dbReference type="Gene3D" id="1.20.120.1750">
    <property type="match status" value="1"/>
</dbReference>
<evidence type="ECO:0000259" key="25">
    <source>
        <dbReference type="PROSITE" id="PS51873"/>
    </source>
</evidence>
<evidence type="ECO:0000256" key="10">
    <source>
        <dbReference type="ARBA" id="ARBA00022723"/>
    </source>
</evidence>
<evidence type="ECO:0000256" key="16">
    <source>
        <dbReference type="ARBA" id="ARBA00022989"/>
    </source>
</evidence>
<evidence type="ECO:0000256" key="11">
    <source>
        <dbReference type="ARBA" id="ARBA00022737"/>
    </source>
</evidence>
<dbReference type="Proteomes" id="UP000597762">
    <property type="component" value="Unassembled WGS sequence"/>
</dbReference>
<comment type="pathway">
    <text evidence="4">Protein modification; protein ubiquitination.</text>
</comment>
<dbReference type="InterPro" id="IPR044066">
    <property type="entry name" value="TRIAD_supradom"/>
</dbReference>
<dbReference type="GO" id="GO:0031966">
    <property type="term" value="C:mitochondrial membrane"/>
    <property type="evidence" value="ECO:0007669"/>
    <property type="project" value="UniProtKB-SubCell"/>
</dbReference>
<evidence type="ECO:0000256" key="4">
    <source>
        <dbReference type="ARBA" id="ARBA00004906"/>
    </source>
</evidence>
<evidence type="ECO:0000313" key="27">
    <source>
        <dbReference type="Proteomes" id="UP000597762"/>
    </source>
</evidence>
<organism evidence="26 27">
    <name type="scientific">Acanthosepion pharaonis</name>
    <name type="common">Pharaoh cuttlefish</name>
    <name type="synonym">Sepia pharaonis</name>
    <dbReference type="NCBI Taxonomy" id="158019"/>
    <lineage>
        <taxon>Eukaryota</taxon>
        <taxon>Metazoa</taxon>
        <taxon>Spiralia</taxon>
        <taxon>Lophotrochozoa</taxon>
        <taxon>Mollusca</taxon>
        <taxon>Cephalopoda</taxon>
        <taxon>Coleoidea</taxon>
        <taxon>Decapodiformes</taxon>
        <taxon>Sepiida</taxon>
        <taxon>Sepiina</taxon>
        <taxon>Sepiidae</taxon>
        <taxon>Acanthosepion</taxon>
    </lineage>
</organism>
<keyword evidence="26" id="KW-0012">Acyltransferase</keyword>
<comment type="similarity">
    <text evidence="19">Belongs to the RBR family. RNF144 subfamily.</text>
</comment>
<keyword evidence="9" id="KW-0053">Apoptosis</keyword>
<keyword evidence="14" id="KW-0862">Zinc</keyword>
<keyword evidence="12" id="KW-0863">Zinc-finger</keyword>
<keyword evidence="17" id="KW-0496">Mitochondrion</keyword>
<evidence type="ECO:0000256" key="17">
    <source>
        <dbReference type="ARBA" id="ARBA00023128"/>
    </source>
</evidence>
<dbReference type="CDD" id="cd16632">
    <property type="entry name" value="mRING-HC-C4C4_RBR_RNF144"/>
    <property type="match status" value="1"/>
</dbReference>
<reference evidence="26" key="1">
    <citation type="submission" date="2021-01" db="EMBL/GenBank/DDBJ databases">
        <authorList>
            <person name="Li R."/>
            <person name="Bekaert M."/>
        </authorList>
    </citation>
    <scope>NUCLEOTIDE SEQUENCE</scope>
    <source>
        <strain evidence="26">Farmed</strain>
    </source>
</reference>
<dbReference type="GO" id="GO:0006915">
    <property type="term" value="P:apoptotic process"/>
    <property type="evidence" value="ECO:0007669"/>
    <property type="project" value="UniProtKB-KW"/>
</dbReference>
<dbReference type="PANTHER" id="PTHR11685">
    <property type="entry name" value="RBR FAMILY RING FINGER AND IBR DOMAIN-CONTAINING"/>
    <property type="match status" value="1"/>
</dbReference>
<evidence type="ECO:0000256" key="21">
    <source>
        <dbReference type="ARBA" id="ARBA00061765"/>
    </source>
</evidence>
<evidence type="ECO:0000256" key="20">
    <source>
        <dbReference type="ARBA" id="ARBA00060040"/>
    </source>
</evidence>
<evidence type="ECO:0000256" key="1">
    <source>
        <dbReference type="ARBA" id="ARBA00001798"/>
    </source>
</evidence>
<keyword evidence="18 24" id="KW-0472">Membrane</keyword>
<evidence type="ECO:0000256" key="12">
    <source>
        <dbReference type="ARBA" id="ARBA00022771"/>
    </source>
</evidence>
<comment type="subunit">
    <text evidence="21">Interacts with UBE2L3, UBE2L6 and LCMT2, as well as with BAX. Interacts with TBK1; this interaction inhibits TBK1 phosphorylation and 'Lys-63'-linked polyubiquitination.</text>
</comment>
<dbReference type="FunFam" id="1.20.120.1750:FF:000010">
    <property type="entry name" value="RBR-type E3 ubiquitin transferase"/>
    <property type="match status" value="1"/>
</dbReference>
<evidence type="ECO:0000256" key="14">
    <source>
        <dbReference type="ARBA" id="ARBA00022833"/>
    </source>
</evidence>
<keyword evidence="16 24" id="KW-1133">Transmembrane helix</keyword>
<evidence type="ECO:0000256" key="6">
    <source>
        <dbReference type="ARBA" id="ARBA00022490"/>
    </source>
</evidence>
<dbReference type="PROSITE" id="PS00518">
    <property type="entry name" value="ZF_RING_1"/>
    <property type="match status" value="1"/>
</dbReference>
<dbReference type="Gene3D" id="3.30.40.10">
    <property type="entry name" value="Zinc/RING finger domain, C3HC4 (zinc finger)"/>
    <property type="match status" value="1"/>
</dbReference>
<dbReference type="FunFam" id="3.30.40.10:FF:000051">
    <property type="entry name" value="RBR-type E3 ubiquitin transferase"/>
    <property type="match status" value="1"/>
</dbReference>
<sequence>MTGRSTSKGYLPVVTVMATYSGSTSSVELSIAPLITCKLCLTECPLQDTYEIHDCRCLYCEACVKQYLSVMITEGNVLAITCPDAECKKQGKLDAQEIEKLVNEQTFERYSRLRFQKEVDVDPNRTFCPKAGCETVCHVCSPSTGENSKPIPVECPECGLEFCSVCKTKWHSSQSCDEVMNSGKAEDIGIPYSNTEDAQIKRCPVCHVPIERNDGCAQMMCKRCKHVFCWYCLTSLDDDFLLRHYDKGPCKNKLGHSRASVIWHRTQVVGIFAGFGVLLLIASPFLLMAAPCILCCKCKLCKCCEDEEGEGLPS</sequence>
<dbReference type="OrthoDB" id="10009520at2759"/>
<keyword evidence="15" id="KW-0832">Ubl conjugation</keyword>
<accession>A0A812BM79</accession>
<dbReference type="CDD" id="cd20349">
    <property type="entry name" value="BRcat_RBR_RNF144"/>
    <property type="match status" value="1"/>
</dbReference>
<dbReference type="EC" id="2.3.2.31" evidence="5"/>
<evidence type="ECO:0000256" key="19">
    <source>
        <dbReference type="ARBA" id="ARBA00038342"/>
    </source>
</evidence>
<evidence type="ECO:0000256" key="18">
    <source>
        <dbReference type="ARBA" id="ARBA00023136"/>
    </source>
</evidence>
<dbReference type="InterPro" id="IPR017907">
    <property type="entry name" value="Znf_RING_CS"/>
</dbReference>
<feature type="domain" description="RING-type" evidence="25">
    <location>
        <begin position="33"/>
        <end position="254"/>
    </location>
</feature>
<comment type="subcellular location">
    <subcellularLocation>
        <location evidence="3">Cytoplasm</location>
    </subcellularLocation>
    <subcellularLocation>
        <location evidence="2">Mitochondrion membrane</location>
        <topology evidence="2">Single-pass membrane protein</topology>
    </subcellularLocation>
</comment>
<evidence type="ECO:0000256" key="3">
    <source>
        <dbReference type="ARBA" id="ARBA00004496"/>
    </source>
</evidence>
<gene>
    <name evidence="26" type="ORF">SPHA_23190</name>
</gene>
<keyword evidence="27" id="KW-1185">Reference proteome</keyword>
<evidence type="ECO:0000256" key="22">
    <source>
        <dbReference type="ARBA" id="ARBA00069720"/>
    </source>
</evidence>
<evidence type="ECO:0000256" key="13">
    <source>
        <dbReference type="ARBA" id="ARBA00022786"/>
    </source>
</evidence>
<evidence type="ECO:0000256" key="8">
    <source>
        <dbReference type="ARBA" id="ARBA00022692"/>
    </source>
</evidence>
<evidence type="ECO:0000256" key="5">
    <source>
        <dbReference type="ARBA" id="ARBA00012251"/>
    </source>
</evidence>
<evidence type="ECO:0000313" key="26">
    <source>
        <dbReference type="EMBL" id="CAE1242001.1"/>
    </source>
</evidence>
<keyword evidence="7 26" id="KW-0808">Transferase</keyword>
<feature type="transmembrane region" description="Helical" evidence="24">
    <location>
        <begin position="268"/>
        <end position="290"/>
    </location>
</feature>